<protein>
    <submittedName>
        <fullName evidence="1">Uncharacterized protein</fullName>
    </submittedName>
</protein>
<organism evidence="1 2">
    <name type="scientific">Aspergillus glaucus CBS 516.65</name>
    <dbReference type="NCBI Taxonomy" id="1160497"/>
    <lineage>
        <taxon>Eukaryota</taxon>
        <taxon>Fungi</taxon>
        <taxon>Dikarya</taxon>
        <taxon>Ascomycota</taxon>
        <taxon>Pezizomycotina</taxon>
        <taxon>Eurotiomycetes</taxon>
        <taxon>Eurotiomycetidae</taxon>
        <taxon>Eurotiales</taxon>
        <taxon>Aspergillaceae</taxon>
        <taxon>Aspergillus</taxon>
        <taxon>Aspergillus subgen. Aspergillus</taxon>
    </lineage>
</organism>
<sequence length="74" mass="8672">MKNEERISGMSREIGWALHLYHTTGHWKLSRPSWRIRQPFLRRDCLDRTFVLMPGYRMTALLPVAVTGAFSSHT</sequence>
<proteinExistence type="predicted"/>
<dbReference type="VEuPathDB" id="FungiDB:ASPGLDRAFT_57183"/>
<feature type="non-terminal residue" evidence="1">
    <location>
        <position position="74"/>
    </location>
</feature>
<reference evidence="2" key="1">
    <citation type="journal article" date="2017" name="Genome Biol.">
        <title>Comparative genomics reveals high biological diversity and specific adaptations in the industrially and medically important fungal genus Aspergillus.</title>
        <authorList>
            <person name="de Vries R.P."/>
            <person name="Riley R."/>
            <person name="Wiebenga A."/>
            <person name="Aguilar-Osorio G."/>
            <person name="Amillis S."/>
            <person name="Uchima C.A."/>
            <person name="Anderluh G."/>
            <person name="Asadollahi M."/>
            <person name="Askin M."/>
            <person name="Barry K."/>
            <person name="Battaglia E."/>
            <person name="Bayram O."/>
            <person name="Benocci T."/>
            <person name="Braus-Stromeyer S.A."/>
            <person name="Caldana C."/>
            <person name="Canovas D."/>
            <person name="Cerqueira G.C."/>
            <person name="Chen F."/>
            <person name="Chen W."/>
            <person name="Choi C."/>
            <person name="Clum A."/>
            <person name="Dos Santos R.A."/>
            <person name="Damasio A.R."/>
            <person name="Diallinas G."/>
            <person name="Emri T."/>
            <person name="Fekete E."/>
            <person name="Flipphi M."/>
            <person name="Freyberg S."/>
            <person name="Gallo A."/>
            <person name="Gournas C."/>
            <person name="Habgood R."/>
            <person name="Hainaut M."/>
            <person name="Harispe M.L."/>
            <person name="Henrissat B."/>
            <person name="Hilden K.S."/>
            <person name="Hope R."/>
            <person name="Hossain A."/>
            <person name="Karabika E."/>
            <person name="Karaffa L."/>
            <person name="Karanyi Z."/>
            <person name="Krasevec N."/>
            <person name="Kuo A."/>
            <person name="Kusch H."/>
            <person name="LaButti K."/>
            <person name="Lagendijk E.L."/>
            <person name="Lapidus A."/>
            <person name="Levasseur A."/>
            <person name="Lindquist E."/>
            <person name="Lipzen A."/>
            <person name="Logrieco A.F."/>
            <person name="MacCabe A."/>
            <person name="Maekelae M.R."/>
            <person name="Malavazi I."/>
            <person name="Melin P."/>
            <person name="Meyer V."/>
            <person name="Mielnichuk N."/>
            <person name="Miskei M."/>
            <person name="Molnar A.P."/>
            <person name="Mule G."/>
            <person name="Ngan C.Y."/>
            <person name="Orejas M."/>
            <person name="Orosz E."/>
            <person name="Ouedraogo J.P."/>
            <person name="Overkamp K.M."/>
            <person name="Park H.-S."/>
            <person name="Perrone G."/>
            <person name="Piumi F."/>
            <person name="Punt P.J."/>
            <person name="Ram A.F."/>
            <person name="Ramon A."/>
            <person name="Rauscher S."/>
            <person name="Record E."/>
            <person name="Riano-Pachon D.M."/>
            <person name="Robert V."/>
            <person name="Roehrig J."/>
            <person name="Ruller R."/>
            <person name="Salamov A."/>
            <person name="Salih N.S."/>
            <person name="Samson R.A."/>
            <person name="Sandor E."/>
            <person name="Sanguinetti M."/>
            <person name="Schuetze T."/>
            <person name="Sepcic K."/>
            <person name="Shelest E."/>
            <person name="Sherlock G."/>
            <person name="Sophianopoulou V."/>
            <person name="Squina F.M."/>
            <person name="Sun H."/>
            <person name="Susca A."/>
            <person name="Todd R.B."/>
            <person name="Tsang A."/>
            <person name="Unkles S.E."/>
            <person name="van de Wiele N."/>
            <person name="van Rossen-Uffink D."/>
            <person name="Oliveira J.V."/>
            <person name="Vesth T.C."/>
            <person name="Visser J."/>
            <person name="Yu J.-H."/>
            <person name="Zhou M."/>
            <person name="Andersen M.R."/>
            <person name="Archer D.B."/>
            <person name="Baker S.E."/>
            <person name="Benoit I."/>
            <person name="Brakhage A.A."/>
            <person name="Braus G.H."/>
            <person name="Fischer R."/>
            <person name="Frisvad J.C."/>
            <person name="Goldman G.H."/>
            <person name="Houbraken J."/>
            <person name="Oakley B."/>
            <person name="Pocsi I."/>
            <person name="Scazzocchio C."/>
            <person name="Seiboth B."/>
            <person name="vanKuyk P.A."/>
            <person name="Wortman J."/>
            <person name="Dyer P.S."/>
            <person name="Grigoriev I.V."/>
        </authorList>
    </citation>
    <scope>NUCLEOTIDE SEQUENCE [LARGE SCALE GENOMIC DNA]</scope>
    <source>
        <strain evidence="2">CBS 516.65</strain>
    </source>
</reference>
<dbReference type="RefSeq" id="XP_022401661.1">
    <property type="nucleotide sequence ID" value="XM_022548238.1"/>
</dbReference>
<dbReference type="EMBL" id="KV878895">
    <property type="protein sequence ID" value="OJJ84963.1"/>
    <property type="molecule type" value="Genomic_DNA"/>
</dbReference>
<accession>A0A1L9VM14</accession>
<dbReference type="AlphaFoldDB" id="A0A1L9VM14"/>
<evidence type="ECO:0000313" key="2">
    <source>
        <dbReference type="Proteomes" id="UP000184300"/>
    </source>
</evidence>
<name>A0A1L9VM14_ASPGL</name>
<dbReference type="GeneID" id="34464499"/>
<keyword evidence="2" id="KW-1185">Reference proteome</keyword>
<dbReference type="Proteomes" id="UP000184300">
    <property type="component" value="Unassembled WGS sequence"/>
</dbReference>
<gene>
    <name evidence="1" type="ORF">ASPGLDRAFT_57183</name>
</gene>
<evidence type="ECO:0000313" key="1">
    <source>
        <dbReference type="EMBL" id="OJJ84963.1"/>
    </source>
</evidence>